<feature type="region of interest" description="Disordered" evidence="1">
    <location>
        <begin position="102"/>
        <end position="123"/>
    </location>
</feature>
<feature type="compositionally biased region" description="Pro residues" evidence="1">
    <location>
        <begin position="106"/>
        <end position="122"/>
    </location>
</feature>
<organism evidence="3 4">
    <name type="scientific">Ophiocordyceps camponoti-floridani</name>
    <dbReference type="NCBI Taxonomy" id="2030778"/>
    <lineage>
        <taxon>Eukaryota</taxon>
        <taxon>Fungi</taxon>
        <taxon>Dikarya</taxon>
        <taxon>Ascomycota</taxon>
        <taxon>Pezizomycotina</taxon>
        <taxon>Sordariomycetes</taxon>
        <taxon>Hypocreomycetidae</taxon>
        <taxon>Hypocreales</taxon>
        <taxon>Ophiocordycipitaceae</taxon>
        <taxon>Ophiocordyceps</taxon>
    </lineage>
</organism>
<dbReference type="OrthoDB" id="10490044at2759"/>
<feature type="signal peptide" evidence="2">
    <location>
        <begin position="1"/>
        <end position="16"/>
    </location>
</feature>
<dbReference type="EMBL" id="JAACLJ010000004">
    <property type="protein sequence ID" value="KAF4587293.1"/>
    <property type="molecule type" value="Genomic_DNA"/>
</dbReference>
<reference evidence="3 4" key="1">
    <citation type="journal article" date="2020" name="G3 (Bethesda)">
        <title>Genetic Underpinnings of Host Manipulation by Ophiocordyceps as Revealed by Comparative Transcriptomics.</title>
        <authorList>
            <person name="Will I."/>
            <person name="Das B."/>
            <person name="Trinh T."/>
            <person name="Brachmann A."/>
            <person name="Ohm R.A."/>
            <person name="de Bekker C."/>
        </authorList>
    </citation>
    <scope>NUCLEOTIDE SEQUENCE [LARGE SCALE GENOMIC DNA]</scope>
    <source>
        <strain evidence="3 4">EC05</strain>
    </source>
</reference>
<dbReference type="Proteomes" id="UP000562929">
    <property type="component" value="Unassembled WGS sequence"/>
</dbReference>
<keyword evidence="2" id="KW-0732">Signal</keyword>
<protein>
    <recommendedName>
        <fullName evidence="5">Hydrophobin</fullName>
    </recommendedName>
</protein>
<evidence type="ECO:0008006" key="5">
    <source>
        <dbReference type="Google" id="ProtNLM"/>
    </source>
</evidence>
<gene>
    <name evidence="3" type="ORF">GQ602_003986</name>
</gene>
<evidence type="ECO:0000313" key="3">
    <source>
        <dbReference type="EMBL" id="KAF4587293.1"/>
    </source>
</evidence>
<proteinExistence type="predicted"/>
<evidence type="ECO:0000256" key="1">
    <source>
        <dbReference type="SAM" id="MobiDB-lite"/>
    </source>
</evidence>
<dbReference type="AlphaFoldDB" id="A0A8H4Q5V8"/>
<accession>A0A8H4Q5V8</accession>
<sequence length="174" mass="19596">MKVLTLLLATLPLALSVENTELGIMDTSGTMEELNGALMTAEAGDKPDKACSGNCGDNIFSKLHDQAHCLVGAVLPFVKQAIFHKDCPRQYLNCCLIGGNKKPKPTPDPTPDPTPNPNPAPVPINYQQMYNQYMQQFQQYPQYPQYPQYQQGQQYYQRVRRPGNGRRYKRAFEA</sequence>
<feature type="chain" id="PRO_5034308542" description="Hydrophobin" evidence="2">
    <location>
        <begin position="17"/>
        <end position="174"/>
    </location>
</feature>
<name>A0A8H4Q5V8_9HYPO</name>
<keyword evidence="4" id="KW-1185">Reference proteome</keyword>
<comment type="caution">
    <text evidence="3">The sequence shown here is derived from an EMBL/GenBank/DDBJ whole genome shotgun (WGS) entry which is preliminary data.</text>
</comment>
<evidence type="ECO:0000256" key="2">
    <source>
        <dbReference type="SAM" id="SignalP"/>
    </source>
</evidence>
<evidence type="ECO:0000313" key="4">
    <source>
        <dbReference type="Proteomes" id="UP000562929"/>
    </source>
</evidence>